<dbReference type="InterPro" id="IPR002734">
    <property type="entry name" value="RibDG_C"/>
</dbReference>
<dbReference type="Proteomes" id="UP001595816">
    <property type="component" value="Unassembled WGS sequence"/>
</dbReference>
<sequence>MNFIASADGSAVLDGRSGGLGNANDQALMGVLRKASDVVLVGAGTVRTEGYDLVQPRMAIVTRRLDLDPDTFGDAIIVTVAAAPGRERFRDVILAGDTEVDVPTMLAGLTERGLTRVLCEGGPSLVGTLEAAGAVDELCLTISPVLAGPGGTRITAGPPSPPQRMELAHLLTDGELLFTRYTRAAR</sequence>
<dbReference type="InterPro" id="IPR050765">
    <property type="entry name" value="Riboflavin_Biosynth_HTPR"/>
</dbReference>
<evidence type="ECO:0000256" key="2">
    <source>
        <dbReference type="ARBA" id="ARBA00022857"/>
    </source>
</evidence>
<evidence type="ECO:0000256" key="1">
    <source>
        <dbReference type="ARBA" id="ARBA00005104"/>
    </source>
</evidence>
<evidence type="ECO:0000313" key="5">
    <source>
        <dbReference type="EMBL" id="MFC4131657.1"/>
    </source>
</evidence>
<dbReference type="PANTHER" id="PTHR38011:SF7">
    <property type="entry name" value="2,5-DIAMINO-6-RIBOSYLAMINO-4(3H)-PYRIMIDINONE 5'-PHOSPHATE REDUCTASE"/>
    <property type="match status" value="1"/>
</dbReference>
<dbReference type="Gene3D" id="3.40.430.10">
    <property type="entry name" value="Dihydrofolate Reductase, subunit A"/>
    <property type="match status" value="1"/>
</dbReference>
<accession>A0ABV8LL01</accession>
<keyword evidence="3" id="KW-0560">Oxidoreductase</keyword>
<evidence type="ECO:0000313" key="6">
    <source>
        <dbReference type="Proteomes" id="UP001595816"/>
    </source>
</evidence>
<proteinExistence type="predicted"/>
<dbReference type="InterPro" id="IPR024072">
    <property type="entry name" value="DHFR-like_dom_sf"/>
</dbReference>
<comment type="caution">
    <text evidence="5">The sequence shown here is derived from an EMBL/GenBank/DDBJ whole genome shotgun (WGS) entry which is preliminary data.</text>
</comment>
<comment type="pathway">
    <text evidence="1">Cofactor biosynthesis; riboflavin biosynthesis.</text>
</comment>
<dbReference type="PANTHER" id="PTHR38011">
    <property type="entry name" value="DIHYDROFOLATE REDUCTASE FAMILY PROTEIN (AFU_ORTHOLOGUE AFUA_8G06820)"/>
    <property type="match status" value="1"/>
</dbReference>
<keyword evidence="6" id="KW-1185">Reference proteome</keyword>
<dbReference type="EMBL" id="JBHSAY010000006">
    <property type="protein sequence ID" value="MFC4131657.1"/>
    <property type="molecule type" value="Genomic_DNA"/>
</dbReference>
<dbReference type="SUPFAM" id="SSF53597">
    <property type="entry name" value="Dihydrofolate reductase-like"/>
    <property type="match status" value="1"/>
</dbReference>
<evidence type="ECO:0000259" key="4">
    <source>
        <dbReference type="Pfam" id="PF01872"/>
    </source>
</evidence>
<feature type="domain" description="Bacterial bifunctional deaminase-reductase C-terminal" evidence="4">
    <location>
        <begin position="1"/>
        <end position="175"/>
    </location>
</feature>
<organism evidence="5 6">
    <name type="scientific">Hamadaea flava</name>
    <dbReference type="NCBI Taxonomy" id="1742688"/>
    <lineage>
        <taxon>Bacteria</taxon>
        <taxon>Bacillati</taxon>
        <taxon>Actinomycetota</taxon>
        <taxon>Actinomycetes</taxon>
        <taxon>Micromonosporales</taxon>
        <taxon>Micromonosporaceae</taxon>
        <taxon>Hamadaea</taxon>
    </lineage>
</organism>
<keyword evidence="2" id="KW-0521">NADP</keyword>
<reference evidence="6" key="1">
    <citation type="journal article" date="2019" name="Int. J. Syst. Evol. Microbiol.">
        <title>The Global Catalogue of Microorganisms (GCM) 10K type strain sequencing project: providing services to taxonomists for standard genome sequencing and annotation.</title>
        <authorList>
            <consortium name="The Broad Institute Genomics Platform"/>
            <consortium name="The Broad Institute Genome Sequencing Center for Infectious Disease"/>
            <person name="Wu L."/>
            <person name="Ma J."/>
        </authorList>
    </citation>
    <scope>NUCLEOTIDE SEQUENCE [LARGE SCALE GENOMIC DNA]</scope>
    <source>
        <strain evidence="6">CGMCC 4.7289</strain>
    </source>
</reference>
<evidence type="ECO:0000256" key="3">
    <source>
        <dbReference type="ARBA" id="ARBA00023002"/>
    </source>
</evidence>
<dbReference type="Pfam" id="PF01872">
    <property type="entry name" value="RibD_C"/>
    <property type="match status" value="1"/>
</dbReference>
<dbReference type="RefSeq" id="WP_253755369.1">
    <property type="nucleotide sequence ID" value="NZ_JAMZDZ010000001.1"/>
</dbReference>
<gene>
    <name evidence="5" type="ORF">ACFOZ4_13680</name>
</gene>
<protein>
    <submittedName>
        <fullName evidence="5">Dihydrofolate reductase family protein</fullName>
    </submittedName>
</protein>
<name>A0ABV8LL01_9ACTN</name>